<dbReference type="InterPro" id="IPR013320">
    <property type="entry name" value="ConA-like_dom_sf"/>
</dbReference>
<evidence type="ECO:0000256" key="8">
    <source>
        <dbReference type="RuleBase" id="RU362110"/>
    </source>
</evidence>
<dbReference type="InterPro" id="IPR023296">
    <property type="entry name" value="Glyco_hydro_beta-prop_sf"/>
</dbReference>
<evidence type="ECO:0000313" key="12">
    <source>
        <dbReference type="EMBL" id="KRM01306.1"/>
    </source>
</evidence>
<dbReference type="CDD" id="cd18623">
    <property type="entry name" value="GH32_ScrB-like"/>
    <property type="match status" value="1"/>
</dbReference>
<dbReference type="SMART" id="SM00640">
    <property type="entry name" value="Glyco_32"/>
    <property type="match status" value="1"/>
</dbReference>
<sequence>MEWTREQRYRPYDQHSALELLKLQRQADNSPEQLKYHIRPTSGLLNDPNGFSYFNKEWHVFYQSFPFGATHGLKSWMHMTSPDLVHWRSHGLALAPDTEYDSHGAYSGSARVVNGRLCLMYTGNHRDDDWVRTPYQLGAWMDHNYQVTKFDQPLFVNPSTITEHFRDPQLLEHDGRFYAIIGSQDAENKRGHIDLWESDQLEHGWHELGHVDLGQDDLGYMVECPNLITVDGRQVMIFCPQGLDPQVAPYDNIYPDMYLTAESFDYDHPAMINPDAHMQNLDDGFDVYATQAMNTADGKAYAISWVGLPDLEYPTDNQNWANCMSQVKELHYHDGQLYQNPVPAIRDLRQTDQAINIDGQVETINPEAGQQFELNLTLPADQTGTLHVAAKEDLSKSVAINFDTQAGKLTIDRGHTDQPTNLDYGTSRTVDLPAHQALNLDIFVDHSLIEVFINDGAKVMTLRYFNNQANQLLAFDHPVQATGTWWPLSDM</sequence>
<dbReference type="Gene3D" id="2.60.120.560">
    <property type="entry name" value="Exo-inulinase, domain 1"/>
    <property type="match status" value="1"/>
</dbReference>
<dbReference type="UniPathway" id="UPA00238"/>
<dbReference type="SUPFAM" id="SSF75005">
    <property type="entry name" value="Arabinanase/levansucrase/invertase"/>
    <property type="match status" value="1"/>
</dbReference>
<dbReference type="InterPro" id="IPR018053">
    <property type="entry name" value="Glyco_hydro_32_AS"/>
</dbReference>
<protein>
    <recommendedName>
        <fullName evidence="4 8">Sucrose-6-phosphate hydrolase</fullName>
        <ecNumber evidence="3 8">3.2.1.26</ecNumber>
    </recommendedName>
    <alternativeName>
        <fullName evidence="7 9">Invertase</fullName>
    </alternativeName>
</protein>
<comment type="function">
    <text evidence="9">Enables the bacterium to metabolize sucrose as a sole carbon source.</text>
</comment>
<feature type="domain" description="Glycosyl hydrolase family 32 C-terminal" evidence="11">
    <location>
        <begin position="347"/>
        <end position="472"/>
    </location>
</feature>
<comment type="pathway">
    <text evidence="1 9">Glycan biosynthesis; sucrose metabolism.</text>
</comment>
<evidence type="ECO:0000313" key="13">
    <source>
        <dbReference type="Proteomes" id="UP000051739"/>
    </source>
</evidence>
<accession>A0A0R1V717</accession>
<evidence type="ECO:0000256" key="6">
    <source>
        <dbReference type="ARBA" id="ARBA00023295"/>
    </source>
</evidence>
<keyword evidence="5 8" id="KW-0378">Hydrolase</keyword>
<dbReference type="PANTHER" id="PTHR43101:SF1">
    <property type="entry name" value="BETA-FRUCTOSIDASE"/>
    <property type="match status" value="1"/>
</dbReference>
<evidence type="ECO:0000256" key="9">
    <source>
        <dbReference type="RuleBase" id="RU365015"/>
    </source>
</evidence>
<dbReference type="GO" id="GO:0004564">
    <property type="term" value="F:beta-fructofuranosidase activity"/>
    <property type="evidence" value="ECO:0007669"/>
    <property type="project" value="UniProtKB-EC"/>
</dbReference>
<dbReference type="PATRIC" id="fig|1423749.3.peg.850"/>
<dbReference type="GO" id="GO:0005737">
    <property type="term" value="C:cytoplasm"/>
    <property type="evidence" value="ECO:0007669"/>
    <property type="project" value="UniProtKB-SubCell"/>
</dbReference>
<evidence type="ECO:0000256" key="7">
    <source>
        <dbReference type="ARBA" id="ARBA00033367"/>
    </source>
</evidence>
<proteinExistence type="inferred from homology"/>
<dbReference type="InterPro" id="IPR051214">
    <property type="entry name" value="GH32_Enzymes"/>
</dbReference>
<dbReference type="NCBIfam" id="TIGR01322">
    <property type="entry name" value="scrB_fam"/>
    <property type="match status" value="1"/>
</dbReference>
<comment type="subcellular location">
    <subcellularLocation>
        <location evidence="9">Cytoplasm</location>
    </subcellularLocation>
</comment>
<gene>
    <name evidence="12" type="ORF">FC60_GL000844</name>
</gene>
<dbReference type="RefSeq" id="WP_056937756.1">
    <property type="nucleotide sequence ID" value="NZ_AZFN01000020.1"/>
</dbReference>
<evidence type="ECO:0000259" key="10">
    <source>
        <dbReference type="Pfam" id="PF00251"/>
    </source>
</evidence>
<dbReference type="InterPro" id="IPR013148">
    <property type="entry name" value="Glyco_hydro_32_N"/>
</dbReference>
<keyword evidence="9" id="KW-0963">Cytoplasm</keyword>
<dbReference type="InterPro" id="IPR013189">
    <property type="entry name" value="Glyco_hydro_32_C"/>
</dbReference>
<keyword evidence="6 8" id="KW-0326">Glycosidase</keyword>
<dbReference type="AlphaFoldDB" id="A0A0R1V717"/>
<dbReference type="Pfam" id="PF00251">
    <property type="entry name" value="Glyco_hydro_32N"/>
    <property type="match status" value="1"/>
</dbReference>
<reference evidence="12 13" key="1">
    <citation type="journal article" date="2015" name="Genome Announc.">
        <title>Expanding the biotechnology potential of lactobacilli through comparative genomics of 213 strains and associated genera.</title>
        <authorList>
            <person name="Sun Z."/>
            <person name="Harris H.M."/>
            <person name="McCann A."/>
            <person name="Guo C."/>
            <person name="Argimon S."/>
            <person name="Zhang W."/>
            <person name="Yang X."/>
            <person name="Jeffery I.B."/>
            <person name="Cooney J.C."/>
            <person name="Kagawa T.F."/>
            <person name="Liu W."/>
            <person name="Song Y."/>
            <person name="Salvetti E."/>
            <person name="Wrobel A."/>
            <person name="Rasinkangas P."/>
            <person name="Parkhill J."/>
            <person name="Rea M.C."/>
            <person name="O'Sullivan O."/>
            <person name="Ritari J."/>
            <person name="Douillard F.P."/>
            <person name="Paul Ross R."/>
            <person name="Yang R."/>
            <person name="Briner A.E."/>
            <person name="Felis G.E."/>
            <person name="de Vos W.M."/>
            <person name="Barrangou R."/>
            <person name="Klaenhammer T.R."/>
            <person name="Caufield P.W."/>
            <person name="Cui Y."/>
            <person name="Zhang H."/>
            <person name="O'Toole P.W."/>
        </authorList>
    </citation>
    <scope>NUCLEOTIDE SEQUENCE [LARGE SCALE GENOMIC DNA]</scope>
    <source>
        <strain evidence="12 13">DSM 16045</strain>
    </source>
</reference>
<evidence type="ECO:0000256" key="4">
    <source>
        <dbReference type="ARBA" id="ARBA00019623"/>
    </source>
</evidence>
<evidence type="ECO:0000256" key="2">
    <source>
        <dbReference type="ARBA" id="ARBA00009902"/>
    </source>
</evidence>
<dbReference type="Gene3D" id="2.115.10.20">
    <property type="entry name" value="Glycosyl hydrolase domain, family 43"/>
    <property type="match status" value="1"/>
</dbReference>
<comment type="catalytic activity">
    <reaction evidence="8">
        <text>Hydrolysis of terminal non-reducing beta-D-fructofuranoside residues in beta-D-fructofuranosides.</text>
        <dbReference type="EC" id="3.2.1.26"/>
    </reaction>
</comment>
<dbReference type="EC" id="3.2.1.26" evidence="3 8"/>
<evidence type="ECO:0000256" key="3">
    <source>
        <dbReference type="ARBA" id="ARBA00012758"/>
    </source>
</evidence>
<keyword evidence="9" id="KW-0119">Carbohydrate metabolism</keyword>
<dbReference type="InterPro" id="IPR001362">
    <property type="entry name" value="Glyco_hydro_32"/>
</dbReference>
<dbReference type="PROSITE" id="PS00609">
    <property type="entry name" value="GLYCOSYL_HYDROL_F32"/>
    <property type="match status" value="1"/>
</dbReference>
<organism evidence="12 13">
    <name type="scientific">Limosilactobacillus gastricus DSM 16045</name>
    <dbReference type="NCBI Taxonomy" id="1423749"/>
    <lineage>
        <taxon>Bacteria</taxon>
        <taxon>Bacillati</taxon>
        <taxon>Bacillota</taxon>
        <taxon>Bacilli</taxon>
        <taxon>Lactobacillales</taxon>
        <taxon>Lactobacillaceae</taxon>
        <taxon>Limosilactobacillus</taxon>
    </lineage>
</organism>
<dbReference type="SUPFAM" id="SSF49899">
    <property type="entry name" value="Concanavalin A-like lectins/glucanases"/>
    <property type="match status" value="1"/>
</dbReference>
<dbReference type="GO" id="GO:0005985">
    <property type="term" value="P:sucrose metabolic process"/>
    <property type="evidence" value="ECO:0007669"/>
    <property type="project" value="UniProtKB-UniPathway"/>
</dbReference>
<dbReference type="InterPro" id="IPR006232">
    <property type="entry name" value="Suc6P_hydrolase"/>
</dbReference>
<dbReference type="PANTHER" id="PTHR43101">
    <property type="entry name" value="BETA-FRUCTOSIDASE"/>
    <property type="match status" value="1"/>
</dbReference>
<dbReference type="Pfam" id="PF08244">
    <property type="entry name" value="Glyco_hydro_32C"/>
    <property type="match status" value="1"/>
</dbReference>
<comment type="similarity">
    <text evidence="2 8">Belongs to the glycosyl hydrolase 32 family.</text>
</comment>
<evidence type="ECO:0000259" key="11">
    <source>
        <dbReference type="Pfam" id="PF08244"/>
    </source>
</evidence>
<dbReference type="EMBL" id="AZFN01000020">
    <property type="protein sequence ID" value="KRM01306.1"/>
    <property type="molecule type" value="Genomic_DNA"/>
</dbReference>
<comment type="caution">
    <text evidence="12">The sequence shown here is derived from an EMBL/GenBank/DDBJ whole genome shotgun (WGS) entry which is preliminary data.</text>
</comment>
<name>A0A0R1V717_9LACO</name>
<dbReference type="Proteomes" id="UP000051739">
    <property type="component" value="Unassembled WGS sequence"/>
</dbReference>
<evidence type="ECO:0000256" key="1">
    <source>
        <dbReference type="ARBA" id="ARBA00004914"/>
    </source>
</evidence>
<feature type="domain" description="Glycosyl hydrolase family 32 N-terminal" evidence="10">
    <location>
        <begin position="37"/>
        <end position="341"/>
    </location>
</feature>
<evidence type="ECO:0000256" key="5">
    <source>
        <dbReference type="ARBA" id="ARBA00022801"/>
    </source>
</evidence>
<keyword evidence="13" id="KW-1185">Reference proteome</keyword>